<sequence>MIQLGGNNMNIQDRLQLLHTLEEAAFELVNKIAQELPKGTKVRVREMDYLTGKIDEKVLTVIKVTYYESELSIQCNSDNGYVSYYGTDVDIEVIK</sequence>
<proteinExistence type="predicted"/>
<accession>A0ABW3CB20</accession>
<comment type="caution">
    <text evidence="1">The sequence shown here is derived from an EMBL/GenBank/DDBJ whole genome shotgun (WGS) entry which is preliminary data.</text>
</comment>
<evidence type="ECO:0000313" key="1">
    <source>
        <dbReference type="EMBL" id="MFD0851683.1"/>
    </source>
</evidence>
<gene>
    <name evidence="1" type="ORF">ACFQ07_05605</name>
</gene>
<evidence type="ECO:0008006" key="3">
    <source>
        <dbReference type="Google" id="ProtNLM"/>
    </source>
</evidence>
<keyword evidence="2" id="KW-1185">Reference proteome</keyword>
<organism evidence="1 2">
    <name type="scientific">Actinomadura adrarensis</name>
    <dbReference type="NCBI Taxonomy" id="1819600"/>
    <lineage>
        <taxon>Bacteria</taxon>
        <taxon>Bacillati</taxon>
        <taxon>Actinomycetota</taxon>
        <taxon>Actinomycetes</taxon>
        <taxon>Streptosporangiales</taxon>
        <taxon>Thermomonosporaceae</taxon>
        <taxon>Actinomadura</taxon>
    </lineage>
</organism>
<dbReference type="Proteomes" id="UP001597083">
    <property type="component" value="Unassembled WGS sequence"/>
</dbReference>
<name>A0ABW3CB20_9ACTN</name>
<dbReference type="EMBL" id="JBHTIR010000691">
    <property type="protein sequence ID" value="MFD0851683.1"/>
    <property type="molecule type" value="Genomic_DNA"/>
</dbReference>
<protein>
    <recommendedName>
        <fullName evidence="3">YolD-like family protein</fullName>
    </recommendedName>
</protein>
<reference evidence="2" key="1">
    <citation type="journal article" date="2019" name="Int. J. Syst. Evol. Microbiol.">
        <title>The Global Catalogue of Microorganisms (GCM) 10K type strain sequencing project: providing services to taxonomists for standard genome sequencing and annotation.</title>
        <authorList>
            <consortium name="The Broad Institute Genomics Platform"/>
            <consortium name="The Broad Institute Genome Sequencing Center for Infectious Disease"/>
            <person name="Wu L."/>
            <person name="Ma J."/>
        </authorList>
    </citation>
    <scope>NUCLEOTIDE SEQUENCE [LARGE SCALE GENOMIC DNA]</scope>
    <source>
        <strain evidence="2">JCM 31696</strain>
    </source>
</reference>
<evidence type="ECO:0000313" key="2">
    <source>
        <dbReference type="Proteomes" id="UP001597083"/>
    </source>
</evidence>